<dbReference type="EMBL" id="BMJS01000006">
    <property type="protein sequence ID" value="GGF93324.1"/>
    <property type="molecule type" value="Genomic_DNA"/>
</dbReference>
<reference evidence="2" key="1">
    <citation type="journal article" date="2014" name="Int. J. Syst. Evol. Microbiol.">
        <title>Complete genome sequence of Corynebacterium casei LMG S-19264T (=DSM 44701T), isolated from a smear-ripened cheese.</title>
        <authorList>
            <consortium name="US DOE Joint Genome Institute (JGI-PGF)"/>
            <person name="Walter F."/>
            <person name="Albersmeier A."/>
            <person name="Kalinowski J."/>
            <person name="Ruckert C."/>
        </authorList>
    </citation>
    <scope>NUCLEOTIDE SEQUENCE</scope>
    <source>
        <strain evidence="2">CGMCC 1.15758</strain>
    </source>
</reference>
<proteinExistence type="predicted"/>
<evidence type="ECO:0000256" key="1">
    <source>
        <dbReference type="SAM" id="MobiDB-lite"/>
    </source>
</evidence>
<evidence type="ECO:0000313" key="3">
    <source>
        <dbReference type="Proteomes" id="UP000636949"/>
    </source>
</evidence>
<sequence length="97" mass="9841">MRDLNTVELQAVAGGAGIIDGGNKVIDGAGHAIHGAVTWFWDTITGDSKDAATAAKEFNGGISEAADGTHEIHDSVFGNNTNPKTPSTNGNNSGSAF</sequence>
<dbReference type="RefSeq" id="WP_117001856.1">
    <property type="nucleotide sequence ID" value="NZ_BMJS01000006.1"/>
</dbReference>
<evidence type="ECO:0000313" key="2">
    <source>
        <dbReference type="EMBL" id="GGF93324.1"/>
    </source>
</evidence>
<feature type="compositionally biased region" description="Polar residues" evidence="1">
    <location>
        <begin position="77"/>
        <end position="97"/>
    </location>
</feature>
<keyword evidence="3" id="KW-1185">Reference proteome</keyword>
<accession>A0A8J3E7V2</accession>
<dbReference type="AlphaFoldDB" id="A0A8J3E7V2"/>
<comment type="caution">
    <text evidence="2">The sequence shown here is derived from an EMBL/GenBank/DDBJ whole genome shotgun (WGS) entry which is preliminary data.</text>
</comment>
<organism evidence="2 3">
    <name type="scientific">Cysteiniphilum litorale</name>
    <dbReference type="NCBI Taxonomy" id="2056700"/>
    <lineage>
        <taxon>Bacteria</taxon>
        <taxon>Pseudomonadati</taxon>
        <taxon>Pseudomonadota</taxon>
        <taxon>Gammaproteobacteria</taxon>
        <taxon>Thiotrichales</taxon>
        <taxon>Fastidiosibacteraceae</taxon>
        <taxon>Cysteiniphilum</taxon>
    </lineage>
</organism>
<feature type="region of interest" description="Disordered" evidence="1">
    <location>
        <begin position="72"/>
        <end position="97"/>
    </location>
</feature>
<gene>
    <name evidence="2" type="ORF">GCM10010995_08050</name>
</gene>
<name>A0A8J3E7V2_9GAMM</name>
<reference evidence="2" key="2">
    <citation type="submission" date="2020-09" db="EMBL/GenBank/DDBJ databases">
        <authorList>
            <person name="Sun Q."/>
            <person name="Zhou Y."/>
        </authorList>
    </citation>
    <scope>NUCLEOTIDE SEQUENCE</scope>
    <source>
        <strain evidence="2">CGMCC 1.15758</strain>
    </source>
</reference>
<dbReference type="OrthoDB" id="9919035at2"/>
<dbReference type="Proteomes" id="UP000636949">
    <property type="component" value="Unassembled WGS sequence"/>
</dbReference>
<protein>
    <submittedName>
        <fullName evidence="2">Uncharacterized protein</fullName>
    </submittedName>
</protein>